<dbReference type="OrthoDB" id="46529at2759"/>
<dbReference type="Proteomes" id="UP000504621">
    <property type="component" value="Unplaced"/>
</dbReference>
<dbReference type="GO" id="GO:0005634">
    <property type="term" value="C:nucleus"/>
    <property type="evidence" value="ECO:0007669"/>
    <property type="project" value="UniProtKB-SubCell"/>
</dbReference>
<dbReference type="GO" id="GO:0005739">
    <property type="term" value="C:mitochondrion"/>
    <property type="evidence" value="ECO:0007669"/>
    <property type="project" value="UniProtKB-SubCell"/>
</dbReference>
<evidence type="ECO:0000256" key="11">
    <source>
        <dbReference type="ARBA" id="ARBA00023212"/>
    </source>
</evidence>
<keyword evidence="6" id="KW-0963">Cytoplasm</keyword>
<keyword evidence="11" id="KW-0206">Cytoskeleton</keyword>
<dbReference type="GO" id="GO:0005829">
    <property type="term" value="C:cytosol"/>
    <property type="evidence" value="ECO:0007669"/>
    <property type="project" value="UniProtKB-SubCell"/>
</dbReference>
<evidence type="ECO:0000256" key="14">
    <source>
        <dbReference type="ARBA" id="ARBA00058205"/>
    </source>
</evidence>
<evidence type="ECO:0000256" key="15">
    <source>
        <dbReference type="ARBA" id="ARBA00064709"/>
    </source>
</evidence>
<keyword evidence="20" id="KW-1185">Reference proteome</keyword>
<evidence type="ECO:0000256" key="9">
    <source>
        <dbReference type="ARBA" id="ARBA00023098"/>
    </source>
</evidence>
<dbReference type="InterPro" id="IPR006683">
    <property type="entry name" value="Thioestr_dom"/>
</dbReference>
<dbReference type="GeneID" id="110427459"/>
<dbReference type="CDD" id="cd03443">
    <property type="entry name" value="PaaI_thioesterase"/>
    <property type="match status" value="1"/>
</dbReference>
<evidence type="ECO:0000256" key="18">
    <source>
        <dbReference type="ARBA" id="ARBA00083956"/>
    </source>
</evidence>
<keyword evidence="7" id="KW-0378">Hydrolase</keyword>
<evidence type="ECO:0000259" key="19">
    <source>
        <dbReference type="Pfam" id="PF03061"/>
    </source>
</evidence>
<comment type="similarity">
    <text evidence="5">Belongs to the thioesterase PaaI family.</text>
</comment>
<gene>
    <name evidence="21" type="primary">LOC110427459</name>
</gene>
<accession>A0A6J1BK80</accession>
<evidence type="ECO:0000256" key="2">
    <source>
        <dbReference type="ARBA" id="ARBA00004173"/>
    </source>
</evidence>
<evidence type="ECO:0000256" key="4">
    <source>
        <dbReference type="ARBA" id="ARBA00004514"/>
    </source>
</evidence>
<comment type="subunit">
    <text evidence="15">Homotetramer. Interacts with PCTP.</text>
</comment>
<dbReference type="AlphaFoldDB" id="A0A6J1BK80"/>
<dbReference type="InterPro" id="IPR029069">
    <property type="entry name" value="HotDog_dom_sf"/>
</dbReference>
<evidence type="ECO:0000256" key="1">
    <source>
        <dbReference type="ARBA" id="ARBA00004123"/>
    </source>
</evidence>
<evidence type="ECO:0000256" key="17">
    <source>
        <dbReference type="ARBA" id="ARBA00081533"/>
    </source>
</evidence>
<evidence type="ECO:0000256" key="5">
    <source>
        <dbReference type="ARBA" id="ARBA00008324"/>
    </source>
</evidence>
<evidence type="ECO:0000256" key="6">
    <source>
        <dbReference type="ARBA" id="ARBA00022490"/>
    </source>
</evidence>
<keyword evidence="9" id="KW-0443">Lipid metabolism</keyword>
<dbReference type="RefSeq" id="XP_021298669.1">
    <property type="nucleotide sequence ID" value="XM_021442994.1"/>
</dbReference>
<evidence type="ECO:0000313" key="20">
    <source>
        <dbReference type="Proteomes" id="UP000504621"/>
    </source>
</evidence>
<dbReference type="PANTHER" id="PTHR21660">
    <property type="entry name" value="THIOESTERASE SUPERFAMILY MEMBER-RELATED"/>
    <property type="match status" value="1"/>
</dbReference>
<proteinExistence type="inferred from homology"/>
<comment type="subcellular location">
    <subcellularLocation>
        <location evidence="3">Cytoplasm</location>
        <location evidence="3">Cytoskeleton</location>
        <location evidence="3">Spindle</location>
    </subcellularLocation>
    <subcellularLocation>
        <location evidence="4">Cytoplasm</location>
        <location evidence="4">Cytosol</location>
    </subcellularLocation>
    <subcellularLocation>
        <location evidence="2">Mitochondrion</location>
    </subcellularLocation>
    <subcellularLocation>
        <location evidence="1">Nucleus</location>
    </subcellularLocation>
</comment>
<feature type="domain" description="Thioesterase" evidence="19">
    <location>
        <begin position="59"/>
        <end position="132"/>
    </location>
</feature>
<evidence type="ECO:0000256" key="16">
    <source>
        <dbReference type="ARBA" id="ARBA00067273"/>
    </source>
</evidence>
<organism evidence="20 21">
    <name type="scientific">Herrania umbratica</name>
    <dbReference type="NCBI Taxonomy" id="108875"/>
    <lineage>
        <taxon>Eukaryota</taxon>
        <taxon>Viridiplantae</taxon>
        <taxon>Streptophyta</taxon>
        <taxon>Embryophyta</taxon>
        <taxon>Tracheophyta</taxon>
        <taxon>Spermatophyta</taxon>
        <taxon>Magnoliopsida</taxon>
        <taxon>eudicotyledons</taxon>
        <taxon>Gunneridae</taxon>
        <taxon>Pentapetalae</taxon>
        <taxon>rosids</taxon>
        <taxon>malvids</taxon>
        <taxon>Malvales</taxon>
        <taxon>Malvaceae</taxon>
        <taxon>Byttnerioideae</taxon>
        <taxon>Herrania</taxon>
    </lineage>
</organism>
<evidence type="ECO:0000256" key="12">
    <source>
        <dbReference type="ARBA" id="ARBA00023242"/>
    </source>
</evidence>
<evidence type="ECO:0000256" key="10">
    <source>
        <dbReference type="ARBA" id="ARBA00023128"/>
    </source>
</evidence>
<dbReference type="FunFam" id="3.10.129.10:FF:000021">
    <property type="entry name" value="Acyl-coenzyme A thioesterase 13"/>
    <property type="match status" value="1"/>
</dbReference>
<reference evidence="21" key="1">
    <citation type="submission" date="2025-08" db="UniProtKB">
        <authorList>
            <consortium name="RefSeq"/>
        </authorList>
    </citation>
    <scope>IDENTIFICATION</scope>
    <source>
        <tissue evidence="21">Leaf</tissue>
    </source>
</reference>
<dbReference type="PANTHER" id="PTHR21660:SF46">
    <property type="entry name" value="SUPERFAMILY PROTEIN, PUTATIVE-RELATED"/>
    <property type="match status" value="1"/>
</dbReference>
<dbReference type="SUPFAM" id="SSF54637">
    <property type="entry name" value="Thioesterase/thiol ester dehydrase-isomerase"/>
    <property type="match status" value="1"/>
</dbReference>
<evidence type="ECO:0000313" key="21">
    <source>
        <dbReference type="RefSeq" id="XP_021298669.1"/>
    </source>
</evidence>
<keyword evidence="12" id="KW-0539">Nucleus</keyword>
<dbReference type="GO" id="GO:0006629">
    <property type="term" value="P:lipid metabolic process"/>
    <property type="evidence" value="ECO:0007669"/>
    <property type="project" value="UniProtKB-KW"/>
</dbReference>
<protein>
    <recommendedName>
        <fullName evidence="16">Acyl-coenzyme A thioesterase 13</fullName>
    </recommendedName>
    <alternativeName>
        <fullName evidence="17">Hotdog-fold thioesterase superfamily member 2</fullName>
    </alternativeName>
    <alternativeName>
        <fullName evidence="18">Thioesterase superfamily member 2</fullName>
    </alternativeName>
</protein>
<evidence type="ECO:0000256" key="8">
    <source>
        <dbReference type="ARBA" id="ARBA00022990"/>
    </source>
</evidence>
<comment type="function">
    <text evidence="14">Catalyzes the hydrolysis of acyl-CoAs into free fatty acids and coenzyme A (CoASH), regulating their respective intracellular levels. Has acyl-CoA thioesterase activity towards medium (C12) and long-chain (C18) fatty acyl-CoA substrates. Can also hydrolyze 3-hydroxyphenylacetyl-CoA and 3,4-dihydroxyphenylacetyl-CoA (in vitro). May play a role in controlling adaptive thermogenesis.</text>
</comment>
<keyword evidence="10" id="KW-0496">Mitochondrion</keyword>
<comment type="catalytic activity">
    <reaction evidence="13">
        <text>a fatty acyl-CoA + H2O = a fatty acid + CoA + H(+)</text>
        <dbReference type="Rhea" id="RHEA:16781"/>
        <dbReference type="ChEBI" id="CHEBI:15377"/>
        <dbReference type="ChEBI" id="CHEBI:15378"/>
        <dbReference type="ChEBI" id="CHEBI:28868"/>
        <dbReference type="ChEBI" id="CHEBI:57287"/>
        <dbReference type="ChEBI" id="CHEBI:77636"/>
    </reaction>
    <physiologicalReaction direction="left-to-right" evidence="13">
        <dbReference type="Rhea" id="RHEA:16782"/>
    </physiologicalReaction>
</comment>
<sequence length="164" mass="17849">MEEDNSLEKSLAWLQDLVQGAIGQELETRALDGLRITHAQKGSIRCSFVVSNHASGVDGNWHVGAIATLMDVVGAVAVYSVAHCIIASVDFSISYYSTAKIHEQVEVDAKVMANKGRLTQVMVEVRRKGNGELLAVGKQWMASKNVTVSRNGIYSLKGRIHAIR</sequence>
<keyword evidence="8" id="KW-0007">Acetylation</keyword>
<dbReference type="Gene3D" id="3.10.129.10">
    <property type="entry name" value="Hotdog Thioesterase"/>
    <property type="match status" value="1"/>
</dbReference>
<dbReference type="Pfam" id="PF03061">
    <property type="entry name" value="4HBT"/>
    <property type="match status" value="1"/>
</dbReference>
<dbReference type="InterPro" id="IPR039298">
    <property type="entry name" value="ACOT13"/>
</dbReference>
<name>A0A6J1BK80_9ROSI</name>
<evidence type="ECO:0000256" key="7">
    <source>
        <dbReference type="ARBA" id="ARBA00022801"/>
    </source>
</evidence>
<evidence type="ECO:0000256" key="13">
    <source>
        <dbReference type="ARBA" id="ARBA00052976"/>
    </source>
</evidence>
<dbReference type="GO" id="GO:0005819">
    <property type="term" value="C:spindle"/>
    <property type="evidence" value="ECO:0007669"/>
    <property type="project" value="UniProtKB-SubCell"/>
</dbReference>
<dbReference type="GO" id="GO:0047617">
    <property type="term" value="F:fatty acyl-CoA hydrolase activity"/>
    <property type="evidence" value="ECO:0007669"/>
    <property type="project" value="InterPro"/>
</dbReference>
<evidence type="ECO:0000256" key="3">
    <source>
        <dbReference type="ARBA" id="ARBA00004186"/>
    </source>
</evidence>